<keyword evidence="9" id="KW-0408">Iron</keyword>
<evidence type="ECO:0000256" key="9">
    <source>
        <dbReference type="ARBA" id="ARBA00023004"/>
    </source>
</evidence>
<proteinExistence type="inferred from homology"/>
<gene>
    <name evidence="13" type="ordered locus">Ccur_13420</name>
</gene>
<dbReference type="CDD" id="cd00548">
    <property type="entry name" value="NrfA-like"/>
    <property type="match status" value="1"/>
</dbReference>
<keyword evidence="7" id="KW-0106">Calcium</keyword>
<protein>
    <recommendedName>
        <fullName evidence="3">nitrite reductase (cytochrome; ammonia-forming)</fullName>
        <ecNumber evidence="3">1.7.2.2</ecNumber>
    </recommendedName>
</protein>
<dbReference type="STRING" id="469378.Ccur_13420"/>
<dbReference type="SUPFAM" id="SSF48695">
    <property type="entry name" value="Multiheme cytochromes"/>
    <property type="match status" value="1"/>
</dbReference>
<dbReference type="EC" id="1.7.2.2" evidence="3"/>
<organism evidence="13 14">
    <name type="scientific">Cryptobacterium curtum (strain ATCC 700683 / DSM 15641 / CCUG 43107 / 12-3)</name>
    <dbReference type="NCBI Taxonomy" id="469378"/>
    <lineage>
        <taxon>Bacteria</taxon>
        <taxon>Bacillati</taxon>
        <taxon>Actinomycetota</taxon>
        <taxon>Coriobacteriia</taxon>
        <taxon>Eggerthellales</taxon>
        <taxon>Eggerthellaceae</taxon>
        <taxon>Cryptobacterium</taxon>
    </lineage>
</organism>
<feature type="signal peptide" evidence="12">
    <location>
        <begin position="1"/>
        <end position="24"/>
    </location>
</feature>
<evidence type="ECO:0000256" key="10">
    <source>
        <dbReference type="ARBA" id="ARBA00049131"/>
    </source>
</evidence>
<evidence type="ECO:0000256" key="12">
    <source>
        <dbReference type="SAM" id="SignalP"/>
    </source>
</evidence>
<comment type="catalytic activity">
    <reaction evidence="10">
        <text>6 Fe(III)-[cytochrome c] + NH4(+) + 2 H2O = 6 Fe(II)-[cytochrome c] + nitrite + 8 H(+)</text>
        <dbReference type="Rhea" id="RHEA:13089"/>
        <dbReference type="Rhea" id="RHEA-COMP:10350"/>
        <dbReference type="Rhea" id="RHEA-COMP:14399"/>
        <dbReference type="ChEBI" id="CHEBI:15377"/>
        <dbReference type="ChEBI" id="CHEBI:15378"/>
        <dbReference type="ChEBI" id="CHEBI:16301"/>
        <dbReference type="ChEBI" id="CHEBI:28938"/>
        <dbReference type="ChEBI" id="CHEBI:29033"/>
        <dbReference type="ChEBI" id="CHEBI:29034"/>
        <dbReference type="EC" id="1.7.2.2"/>
    </reaction>
</comment>
<evidence type="ECO:0000256" key="2">
    <source>
        <dbReference type="ARBA" id="ARBA00009288"/>
    </source>
</evidence>
<dbReference type="EMBL" id="CP001682">
    <property type="protein sequence ID" value="ACU95018.1"/>
    <property type="molecule type" value="Genomic_DNA"/>
</dbReference>
<dbReference type="InterPro" id="IPR003321">
    <property type="entry name" value="Cyt_c552"/>
</dbReference>
<evidence type="ECO:0000256" key="1">
    <source>
        <dbReference type="ARBA" id="ARBA00004196"/>
    </source>
</evidence>
<reference evidence="13 14" key="1">
    <citation type="journal article" date="2009" name="Stand. Genomic Sci.">
        <title>Complete genome sequence of Cryptobacterium curtum type strain (12-3).</title>
        <authorList>
            <person name="Mavrommatis K."/>
            <person name="Pukall R."/>
            <person name="Rohde C."/>
            <person name="Chen F."/>
            <person name="Sims D."/>
            <person name="Brettin T."/>
            <person name="Kuske C."/>
            <person name="Detter J.C."/>
            <person name="Han C."/>
            <person name="Lapidus A."/>
            <person name="Copeland A."/>
            <person name="Glavina Del Rio T."/>
            <person name="Nolan M."/>
            <person name="Lucas S."/>
            <person name="Tice H."/>
            <person name="Cheng J.F."/>
            <person name="Bruce D."/>
            <person name="Goodwin L."/>
            <person name="Pitluck S."/>
            <person name="Ovchinnikova G."/>
            <person name="Pati A."/>
            <person name="Ivanova N."/>
            <person name="Chen A."/>
            <person name="Palaniappan K."/>
            <person name="Chain P."/>
            <person name="D'haeseleer P."/>
            <person name="Goker M."/>
            <person name="Bristow J."/>
            <person name="Eisen J.A."/>
            <person name="Markowitz V."/>
            <person name="Hugenholtz P."/>
            <person name="Rohde M."/>
            <person name="Klenk H.P."/>
            <person name="Kyrpides N.C."/>
        </authorList>
    </citation>
    <scope>NUCLEOTIDE SEQUENCE [LARGE SCALE GENOMIC DNA]</scope>
    <source>
        <strain evidence="14">ATCC 700683 / DSM 15641 / 12-3</strain>
    </source>
</reference>
<keyword evidence="5" id="KW-0479">Metal-binding</keyword>
<keyword evidence="8" id="KW-0560">Oxidoreductase</keyword>
<dbReference type="GO" id="GO:0046872">
    <property type="term" value="F:metal ion binding"/>
    <property type="evidence" value="ECO:0007669"/>
    <property type="project" value="UniProtKB-KW"/>
</dbReference>
<dbReference type="InterPro" id="IPR036280">
    <property type="entry name" value="Multihaem_cyt_sf"/>
</dbReference>
<dbReference type="PANTHER" id="PTHR30633:SF0">
    <property type="entry name" value="CYTOCHROME C-552"/>
    <property type="match status" value="1"/>
</dbReference>
<evidence type="ECO:0000256" key="5">
    <source>
        <dbReference type="ARBA" id="ARBA00022723"/>
    </source>
</evidence>
<dbReference type="eggNOG" id="COG3303">
    <property type="taxonomic scope" value="Bacteria"/>
</dbReference>
<dbReference type="GO" id="GO:0019645">
    <property type="term" value="P:anaerobic electron transport chain"/>
    <property type="evidence" value="ECO:0007669"/>
    <property type="project" value="TreeGrafter"/>
</dbReference>
<dbReference type="KEGG" id="ccu:Ccur_13420"/>
<sequence length="476" mass="53003">MTRRIPKRALVWLCVAAIAIAALALYACAPKQNPGIPTPKAEAPSYVPEANSFGVIEAHSWADQYPNQYSTFLSNDENTWPEGKASKDELYPEMVTLGKGYGYAKFFMEPGGHTYAMYTVMNNGRVSDKTKAQCLACKTPNLHFEAAEMGNEAWQRNMFATAETYKEGGSSLADAEGISCANCHVNDDPTQLKPLRADWIRAMGPDADKRSVSGEVCGQCHCDYSMDAVTGEPTSPYDSISEMTPDNAIEWYDNHNFVDWTYESTGAKMLAVRHSEYEYNYGGEGNHMTKLGYDCADCHMKVETDADGNAYTSHYWGSPLDNDELIKNDCSNCHKDLKAEVKQTQEEVWGRTHQVGQRTACYVQNFEKALAAGTVADSDLERLQYIQRAAAYYWNSAFAENSKGAHNRDRFMHVLDQAEKLLDEGDQLLGMESSAEGFVSEYDPANDKAKTLDFPESLPQTQDYGLPEAEKYGYGN</sequence>
<dbReference type="GO" id="GO:0030288">
    <property type="term" value="C:outer membrane-bounded periplasmic space"/>
    <property type="evidence" value="ECO:0007669"/>
    <property type="project" value="TreeGrafter"/>
</dbReference>
<evidence type="ECO:0000256" key="3">
    <source>
        <dbReference type="ARBA" id="ARBA00011887"/>
    </source>
</evidence>
<keyword evidence="4" id="KW-0349">Heme</keyword>
<evidence type="ECO:0000313" key="14">
    <source>
        <dbReference type="Proteomes" id="UP000000954"/>
    </source>
</evidence>
<evidence type="ECO:0000256" key="8">
    <source>
        <dbReference type="ARBA" id="ARBA00023002"/>
    </source>
</evidence>
<dbReference type="HOGENOM" id="CLU_707198_0_0_11"/>
<accession>C7ML71</accession>
<keyword evidence="14" id="KW-1185">Reference proteome</keyword>
<dbReference type="GO" id="GO:0020037">
    <property type="term" value="F:heme binding"/>
    <property type="evidence" value="ECO:0007669"/>
    <property type="project" value="TreeGrafter"/>
</dbReference>
<feature type="region of interest" description="Disordered" evidence="11">
    <location>
        <begin position="440"/>
        <end position="476"/>
    </location>
</feature>
<dbReference type="PROSITE" id="PS51257">
    <property type="entry name" value="PROKAR_LIPOPROTEIN"/>
    <property type="match status" value="1"/>
</dbReference>
<dbReference type="AlphaFoldDB" id="C7ML71"/>
<evidence type="ECO:0000256" key="4">
    <source>
        <dbReference type="ARBA" id="ARBA00022617"/>
    </source>
</evidence>
<feature type="chain" id="PRO_5039491757" description="nitrite reductase (cytochrome; ammonia-forming)" evidence="12">
    <location>
        <begin position="25"/>
        <end position="476"/>
    </location>
</feature>
<evidence type="ECO:0000313" key="13">
    <source>
        <dbReference type="EMBL" id="ACU95018.1"/>
    </source>
</evidence>
<comment type="subcellular location">
    <subcellularLocation>
        <location evidence="1">Cell envelope</location>
    </subcellularLocation>
</comment>
<evidence type="ECO:0000256" key="7">
    <source>
        <dbReference type="ARBA" id="ARBA00022837"/>
    </source>
</evidence>
<comment type="similarity">
    <text evidence="2">Belongs to the cytochrome c-552 family.</text>
</comment>
<evidence type="ECO:0000256" key="11">
    <source>
        <dbReference type="SAM" id="MobiDB-lite"/>
    </source>
</evidence>
<dbReference type="PANTHER" id="PTHR30633">
    <property type="entry name" value="CYTOCHROME C-552 RESPIRATORY NITRITE REDUCTASE"/>
    <property type="match status" value="1"/>
</dbReference>
<name>C7ML71_CRYCD</name>
<keyword evidence="6 12" id="KW-0732">Signal</keyword>
<dbReference type="RefSeq" id="WP_015778881.1">
    <property type="nucleotide sequence ID" value="NC_013170.1"/>
</dbReference>
<dbReference type="Gene3D" id="1.10.1130.10">
    <property type="entry name" value="Flavocytochrome C3, Chain A"/>
    <property type="match status" value="1"/>
</dbReference>
<evidence type="ECO:0000256" key="6">
    <source>
        <dbReference type="ARBA" id="ARBA00022729"/>
    </source>
</evidence>
<dbReference type="Proteomes" id="UP000000954">
    <property type="component" value="Chromosome"/>
</dbReference>
<dbReference type="Pfam" id="PF02335">
    <property type="entry name" value="Cytochrom_C552"/>
    <property type="match status" value="1"/>
</dbReference>
<dbReference type="GO" id="GO:0042279">
    <property type="term" value="F:nitrite reductase (cytochrome, ammonia-forming) activity"/>
    <property type="evidence" value="ECO:0007669"/>
    <property type="project" value="UniProtKB-EC"/>
</dbReference>